<sequence>MRSFILRRYIKAASDSVARYKVEALCCSMNLLQSLNTRYHILFLTIILHVVVFSCHKPSMGLIAKIIKQQKKKLRKILHLDNIVLLRATKLSQQEQQKKEFIYL</sequence>
<reference evidence="1 2" key="1">
    <citation type="submission" date="2015-04" db="EMBL/GenBank/DDBJ databases">
        <authorList>
            <person name="Syromyatnikov M.Y."/>
            <person name="Popov V.N."/>
        </authorList>
    </citation>
    <scope>NUCLEOTIDE SEQUENCE [LARGE SCALE GENOMIC DNA]</scope>
</reference>
<accession>A0A1J1J1Q4</accession>
<keyword evidence="2" id="KW-1185">Reference proteome</keyword>
<dbReference type="EMBL" id="CVRI01000064">
    <property type="protein sequence ID" value="CRL05374.1"/>
    <property type="molecule type" value="Genomic_DNA"/>
</dbReference>
<evidence type="ECO:0000313" key="1">
    <source>
        <dbReference type="EMBL" id="CRL05374.1"/>
    </source>
</evidence>
<dbReference type="AlphaFoldDB" id="A0A1J1J1Q4"/>
<name>A0A1J1J1Q4_9DIPT</name>
<evidence type="ECO:0000313" key="2">
    <source>
        <dbReference type="Proteomes" id="UP000183832"/>
    </source>
</evidence>
<dbReference type="Proteomes" id="UP000183832">
    <property type="component" value="Unassembled WGS sequence"/>
</dbReference>
<gene>
    <name evidence="1" type="ORF">CLUMA_CG018345</name>
</gene>
<protein>
    <submittedName>
        <fullName evidence="1">CLUMA_CG018345, isoform A</fullName>
    </submittedName>
</protein>
<organism evidence="1 2">
    <name type="scientific">Clunio marinus</name>
    <dbReference type="NCBI Taxonomy" id="568069"/>
    <lineage>
        <taxon>Eukaryota</taxon>
        <taxon>Metazoa</taxon>
        <taxon>Ecdysozoa</taxon>
        <taxon>Arthropoda</taxon>
        <taxon>Hexapoda</taxon>
        <taxon>Insecta</taxon>
        <taxon>Pterygota</taxon>
        <taxon>Neoptera</taxon>
        <taxon>Endopterygota</taxon>
        <taxon>Diptera</taxon>
        <taxon>Nematocera</taxon>
        <taxon>Chironomoidea</taxon>
        <taxon>Chironomidae</taxon>
        <taxon>Clunio</taxon>
    </lineage>
</organism>
<proteinExistence type="predicted"/>